<reference evidence="7" key="1">
    <citation type="submission" date="2018-06" db="EMBL/GenBank/DDBJ databases">
        <authorList>
            <person name="Cea G.-C."/>
            <person name="William W."/>
        </authorList>
    </citation>
    <scope>NUCLEOTIDE SEQUENCE [LARGE SCALE GENOMIC DNA]</scope>
    <source>
        <strain evidence="7">DB21MT-2</strain>
    </source>
</reference>
<dbReference type="EMBL" id="LS483452">
    <property type="protein sequence ID" value="SQH76729.1"/>
    <property type="molecule type" value="Genomic_DNA"/>
</dbReference>
<dbReference type="Gene3D" id="3.40.190.10">
    <property type="entry name" value="Periplasmic binding protein-like II"/>
    <property type="match status" value="2"/>
</dbReference>
<dbReference type="SMART" id="SM00387">
    <property type="entry name" value="HATPase_c"/>
    <property type="match status" value="1"/>
</dbReference>
<dbReference type="PRINTS" id="PR00344">
    <property type="entry name" value="BCTRLSENSOR"/>
</dbReference>
<keyword evidence="6" id="KW-0808">Transferase</keyword>
<sequence length="584" mass="65621">MSILVRASLLLTLCISFNAFSDEPIRVGALSFASPQVVSQRWQPTFDRVTRDTGIQFNLLPLTPKQLSEFVANDKLDFIIGNALTTVEFKKDFGVSHLLTLVPDQHARPEYAVGSALIARTSLQITHFSDLKNLSLISSDPKAFGGFQIMAGELASHELNLFKDVGKLTFVGFPQGKLLDYITEGKADIAILPTCVLESAVKEKKIAPGVLKVVIIAPHKDFQCQSSSRLYPSYALSKLGHTDHKLATKIVTSMLSIKAEDMEAKLGRYQYWSTPVNDSHVFHLLKSLNQWPFVTNWDRLAKDAVPWTFAIGFILLLGYLHHLRVKRLVVLRTRALSDEMEQHKSTQKALFEQQRQFYKAQRVLLTGEMASGIAHELNQPLAGIRYLTQGCIYRLEEEQTELKTALSKTIQQVDRAQNTIKRFRQFCQQTSRFESCELHILIQDVLNLMQPDFNRMKISPILTLQQIKIEADTSLLQQVFVNLLRNSLDAMETVSSPQLSITLSIENEQALIIIQDNGIGLSDSALERLFFPFETTKENGLGLGMVVCKRIIEEHRGLISASNKPKDSSDKELKGLAITISLPI</sequence>
<protein>
    <recommendedName>
        <fullName evidence="2">histidine kinase</fullName>
        <ecNumber evidence="2">2.7.13.3</ecNumber>
    </recommendedName>
</protein>
<dbReference type="Gene3D" id="3.30.565.10">
    <property type="entry name" value="Histidine kinase-like ATPase, C-terminal domain"/>
    <property type="match status" value="1"/>
</dbReference>
<dbReference type="Proteomes" id="UP000250123">
    <property type="component" value="Chromosome SHEWBE"/>
</dbReference>
<dbReference type="AlphaFoldDB" id="A0A330M234"/>
<dbReference type="SUPFAM" id="SSF55874">
    <property type="entry name" value="ATPase domain of HSP90 chaperone/DNA topoisomerase II/histidine kinase"/>
    <property type="match status" value="1"/>
</dbReference>
<keyword evidence="6" id="KW-0418">Kinase</keyword>
<dbReference type="InterPro" id="IPR036890">
    <property type="entry name" value="HATPase_C_sf"/>
</dbReference>
<dbReference type="InterPro" id="IPR003594">
    <property type="entry name" value="HATPase_dom"/>
</dbReference>
<evidence type="ECO:0000313" key="7">
    <source>
        <dbReference type="Proteomes" id="UP000250123"/>
    </source>
</evidence>
<evidence type="ECO:0000256" key="1">
    <source>
        <dbReference type="ARBA" id="ARBA00000085"/>
    </source>
</evidence>
<dbReference type="InterPro" id="IPR005467">
    <property type="entry name" value="His_kinase_dom"/>
</dbReference>
<dbReference type="Pfam" id="PF02518">
    <property type="entry name" value="HATPase_c"/>
    <property type="match status" value="1"/>
</dbReference>
<dbReference type="PROSITE" id="PS50109">
    <property type="entry name" value="HIS_KIN"/>
    <property type="match status" value="1"/>
</dbReference>
<dbReference type="RefSeq" id="WP_112352834.1">
    <property type="nucleotide sequence ID" value="NZ_LS483452.1"/>
</dbReference>
<dbReference type="InterPro" id="IPR036097">
    <property type="entry name" value="HisK_dim/P_sf"/>
</dbReference>
<comment type="catalytic activity">
    <reaction evidence="1">
        <text>ATP + protein L-histidine = ADP + protein N-phospho-L-histidine.</text>
        <dbReference type="EC" id="2.7.13.3"/>
    </reaction>
</comment>
<gene>
    <name evidence="6" type="ORF">SHEWBE_2766</name>
</gene>
<dbReference type="PANTHER" id="PTHR43065:SF42">
    <property type="entry name" value="TWO-COMPONENT SENSOR PPRA"/>
    <property type="match status" value="1"/>
</dbReference>
<dbReference type="SMART" id="SM00388">
    <property type="entry name" value="HisKA"/>
    <property type="match status" value="1"/>
</dbReference>
<feature type="domain" description="Histidine kinase" evidence="5">
    <location>
        <begin position="372"/>
        <end position="584"/>
    </location>
</feature>
<dbReference type="InterPro" id="IPR003661">
    <property type="entry name" value="HisK_dim/P_dom"/>
</dbReference>
<dbReference type="OrthoDB" id="1931120at2"/>
<keyword evidence="4" id="KW-0732">Signal</keyword>
<dbReference type="CDD" id="cd00082">
    <property type="entry name" value="HisKA"/>
    <property type="match status" value="1"/>
</dbReference>
<evidence type="ECO:0000313" key="6">
    <source>
        <dbReference type="EMBL" id="SQH76729.1"/>
    </source>
</evidence>
<dbReference type="GO" id="GO:0000155">
    <property type="term" value="F:phosphorelay sensor kinase activity"/>
    <property type="evidence" value="ECO:0007669"/>
    <property type="project" value="InterPro"/>
</dbReference>
<evidence type="ECO:0000256" key="3">
    <source>
        <dbReference type="ARBA" id="ARBA00022553"/>
    </source>
</evidence>
<dbReference type="InterPro" id="IPR004358">
    <property type="entry name" value="Sig_transdc_His_kin-like_C"/>
</dbReference>
<dbReference type="SUPFAM" id="SSF47384">
    <property type="entry name" value="Homodimeric domain of signal transducing histidine kinase"/>
    <property type="match status" value="1"/>
</dbReference>
<dbReference type="PANTHER" id="PTHR43065">
    <property type="entry name" value="SENSOR HISTIDINE KINASE"/>
    <property type="match status" value="1"/>
</dbReference>
<organism evidence="6 7">
    <name type="scientific">Shewanella benthica</name>
    <dbReference type="NCBI Taxonomy" id="43661"/>
    <lineage>
        <taxon>Bacteria</taxon>
        <taxon>Pseudomonadati</taxon>
        <taxon>Pseudomonadota</taxon>
        <taxon>Gammaproteobacteria</taxon>
        <taxon>Alteromonadales</taxon>
        <taxon>Shewanellaceae</taxon>
        <taxon>Shewanella</taxon>
    </lineage>
</organism>
<dbReference type="Pfam" id="PF12974">
    <property type="entry name" value="Phosphonate-bd"/>
    <property type="match status" value="1"/>
</dbReference>
<evidence type="ECO:0000256" key="4">
    <source>
        <dbReference type="SAM" id="SignalP"/>
    </source>
</evidence>
<feature type="chain" id="PRO_5016250491" description="histidine kinase" evidence="4">
    <location>
        <begin position="22"/>
        <end position="584"/>
    </location>
</feature>
<evidence type="ECO:0000256" key="2">
    <source>
        <dbReference type="ARBA" id="ARBA00012438"/>
    </source>
</evidence>
<dbReference type="EC" id="2.7.13.3" evidence="2"/>
<proteinExistence type="predicted"/>
<evidence type="ECO:0000259" key="5">
    <source>
        <dbReference type="PROSITE" id="PS50109"/>
    </source>
</evidence>
<dbReference type="Pfam" id="PF00512">
    <property type="entry name" value="HisKA"/>
    <property type="match status" value="1"/>
</dbReference>
<keyword evidence="3" id="KW-0597">Phosphoprotein</keyword>
<name>A0A330M234_9GAMM</name>
<feature type="signal peptide" evidence="4">
    <location>
        <begin position="1"/>
        <end position="21"/>
    </location>
</feature>
<dbReference type="SUPFAM" id="SSF53850">
    <property type="entry name" value="Periplasmic binding protein-like II"/>
    <property type="match status" value="1"/>
</dbReference>
<accession>A0A330M234</accession>
<dbReference type="Gene3D" id="1.10.287.130">
    <property type="match status" value="1"/>
</dbReference>
<dbReference type="KEGG" id="sbk:SHEWBE_2766"/>